<evidence type="ECO:0000313" key="10">
    <source>
        <dbReference type="Proteomes" id="UP001234178"/>
    </source>
</evidence>
<keyword evidence="1" id="KW-0808">Transferase</keyword>
<comment type="caution">
    <text evidence="9">The sequence shown here is derived from an EMBL/GenBank/DDBJ whole genome shotgun (WGS) entry which is preliminary data.</text>
</comment>
<dbReference type="PANTHER" id="PTHR34072">
    <property type="entry name" value="ENZYMATIC POLYPROTEIN-RELATED"/>
    <property type="match status" value="1"/>
</dbReference>
<evidence type="ECO:0000256" key="5">
    <source>
        <dbReference type="ARBA" id="ARBA00022801"/>
    </source>
</evidence>
<evidence type="ECO:0000313" key="8">
    <source>
        <dbReference type="EMBL" id="KAK4031099.1"/>
    </source>
</evidence>
<evidence type="ECO:0000313" key="9">
    <source>
        <dbReference type="EMBL" id="KAK4031106.1"/>
    </source>
</evidence>
<dbReference type="InterPro" id="IPR041373">
    <property type="entry name" value="RT_RNaseH"/>
</dbReference>
<accession>A0ABR0B190</accession>
<feature type="domain" description="Reverse transcriptase RNase H-like" evidence="7">
    <location>
        <begin position="35"/>
        <end position="131"/>
    </location>
</feature>
<keyword evidence="10" id="KW-1185">Reference proteome</keyword>
<keyword evidence="5" id="KW-0378">Hydrolase</keyword>
<keyword evidence="2" id="KW-0548">Nucleotidyltransferase</keyword>
<sequence>MYSGNSDHKLVPGHFQPRPLNKITIKDRPILSYPDFTREFFIYTDASGYGVETVLAQIQSPPQSEDSAETNESDLSVSDGFEVVISYTSKHLKDREAKWSTTEKEAYAIDIPIRTQIHSFYRSHAFRMVMSKTNRQVD</sequence>
<dbReference type="Pfam" id="PF17917">
    <property type="entry name" value="RT_RNaseH"/>
    <property type="match status" value="1"/>
</dbReference>
<dbReference type="InterPro" id="IPR043502">
    <property type="entry name" value="DNA/RNA_pol_sf"/>
</dbReference>
<keyword evidence="4" id="KW-0255">Endonuclease</keyword>
<evidence type="ECO:0000256" key="1">
    <source>
        <dbReference type="ARBA" id="ARBA00022679"/>
    </source>
</evidence>
<reference evidence="9 10" key="1">
    <citation type="journal article" date="2023" name="Nucleic Acids Res.">
        <title>The hologenome of Daphnia magna reveals possible DNA methylation and microbiome-mediated evolution of the host genome.</title>
        <authorList>
            <person name="Chaturvedi A."/>
            <person name="Li X."/>
            <person name="Dhandapani V."/>
            <person name="Marshall H."/>
            <person name="Kissane S."/>
            <person name="Cuenca-Cambronero M."/>
            <person name="Asole G."/>
            <person name="Calvet F."/>
            <person name="Ruiz-Romero M."/>
            <person name="Marangio P."/>
            <person name="Guigo R."/>
            <person name="Rago D."/>
            <person name="Mirbahai L."/>
            <person name="Eastwood N."/>
            <person name="Colbourne J.K."/>
            <person name="Zhou J."/>
            <person name="Mallon E."/>
            <person name="Orsini L."/>
        </authorList>
    </citation>
    <scope>NUCLEOTIDE SEQUENCE [LARGE SCALE GENOMIC DNA]</scope>
    <source>
        <strain evidence="9">LRV0_1</strain>
    </source>
</reference>
<dbReference type="SUPFAM" id="SSF56672">
    <property type="entry name" value="DNA/RNA polymerases"/>
    <property type="match status" value="1"/>
</dbReference>
<dbReference type="EMBL" id="JAOYFB010000039">
    <property type="protein sequence ID" value="KAK4031106.1"/>
    <property type="molecule type" value="Genomic_DNA"/>
</dbReference>
<dbReference type="Proteomes" id="UP001234178">
    <property type="component" value="Unassembled WGS sequence"/>
</dbReference>
<dbReference type="EMBL" id="JAOYFB010000039">
    <property type="protein sequence ID" value="KAK4031099.1"/>
    <property type="molecule type" value="Genomic_DNA"/>
</dbReference>
<proteinExistence type="predicted"/>
<organism evidence="9 10">
    <name type="scientific">Daphnia magna</name>
    <dbReference type="NCBI Taxonomy" id="35525"/>
    <lineage>
        <taxon>Eukaryota</taxon>
        <taxon>Metazoa</taxon>
        <taxon>Ecdysozoa</taxon>
        <taxon>Arthropoda</taxon>
        <taxon>Crustacea</taxon>
        <taxon>Branchiopoda</taxon>
        <taxon>Diplostraca</taxon>
        <taxon>Cladocera</taxon>
        <taxon>Anomopoda</taxon>
        <taxon>Daphniidae</taxon>
        <taxon>Daphnia</taxon>
    </lineage>
</organism>
<evidence type="ECO:0000259" key="7">
    <source>
        <dbReference type="Pfam" id="PF17917"/>
    </source>
</evidence>
<evidence type="ECO:0000256" key="4">
    <source>
        <dbReference type="ARBA" id="ARBA00022759"/>
    </source>
</evidence>
<evidence type="ECO:0000256" key="2">
    <source>
        <dbReference type="ARBA" id="ARBA00022695"/>
    </source>
</evidence>
<keyword evidence="6" id="KW-0695">RNA-directed DNA polymerase</keyword>
<name>A0ABR0B190_9CRUS</name>
<evidence type="ECO:0000256" key="3">
    <source>
        <dbReference type="ARBA" id="ARBA00022722"/>
    </source>
</evidence>
<keyword evidence="3" id="KW-0540">Nuclease</keyword>
<gene>
    <name evidence="8" type="ORF">OUZ56_024625</name>
    <name evidence="9" type="ORF">OUZ56_024632</name>
</gene>
<protein>
    <recommendedName>
        <fullName evidence="7">Reverse transcriptase RNase H-like domain-containing protein</fullName>
    </recommendedName>
</protein>
<evidence type="ECO:0000256" key="6">
    <source>
        <dbReference type="ARBA" id="ARBA00022918"/>
    </source>
</evidence>